<keyword evidence="3" id="KW-1185">Reference proteome</keyword>
<feature type="chain" id="PRO_5045476944" evidence="1">
    <location>
        <begin position="19"/>
        <end position="111"/>
    </location>
</feature>
<accession>A0ABR2EGC1</accession>
<dbReference type="Proteomes" id="UP001472677">
    <property type="component" value="Unassembled WGS sequence"/>
</dbReference>
<name>A0ABR2EGC1_9ROSI</name>
<keyword evidence="1" id="KW-0732">Signal</keyword>
<proteinExistence type="predicted"/>
<protein>
    <submittedName>
        <fullName evidence="2">Uncharacterized protein</fullName>
    </submittedName>
</protein>
<dbReference type="EMBL" id="JBBPBM010000014">
    <property type="protein sequence ID" value="KAK8560301.1"/>
    <property type="molecule type" value="Genomic_DNA"/>
</dbReference>
<organism evidence="2 3">
    <name type="scientific">Hibiscus sabdariffa</name>
    <name type="common">roselle</name>
    <dbReference type="NCBI Taxonomy" id="183260"/>
    <lineage>
        <taxon>Eukaryota</taxon>
        <taxon>Viridiplantae</taxon>
        <taxon>Streptophyta</taxon>
        <taxon>Embryophyta</taxon>
        <taxon>Tracheophyta</taxon>
        <taxon>Spermatophyta</taxon>
        <taxon>Magnoliopsida</taxon>
        <taxon>eudicotyledons</taxon>
        <taxon>Gunneridae</taxon>
        <taxon>Pentapetalae</taxon>
        <taxon>rosids</taxon>
        <taxon>malvids</taxon>
        <taxon>Malvales</taxon>
        <taxon>Malvaceae</taxon>
        <taxon>Malvoideae</taxon>
        <taxon>Hibiscus</taxon>
    </lineage>
</organism>
<gene>
    <name evidence="2" type="ORF">V6N12_013100</name>
</gene>
<sequence length="111" mass="11959">MAPTLLLVLLHSFHDAHGSSSCCRAAVDKACTGRGSCKDFRNAVTRKIPIKMSRSRSGFRKLVRIELIVVPVLGLAVLLFEMLGHEECGITQLLDVGNVVILGNVNPADCS</sequence>
<evidence type="ECO:0000313" key="3">
    <source>
        <dbReference type="Proteomes" id="UP001472677"/>
    </source>
</evidence>
<evidence type="ECO:0000313" key="2">
    <source>
        <dbReference type="EMBL" id="KAK8560301.1"/>
    </source>
</evidence>
<comment type="caution">
    <text evidence="2">The sequence shown here is derived from an EMBL/GenBank/DDBJ whole genome shotgun (WGS) entry which is preliminary data.</text>
</comment>
<reference evidence="2 3" key="1">
    <citation type="journal article" date="2024" name="G3 (Bethesda)">
        <title>Genome assembly of Hibiscus sabdariffa L. provides insights into metabolisms of medicinal natural products.</title>
        <authorList>
            <person name="Kim T."/>
        </authorList>
    </citation>
    <scope>NUCLEOTIDE SEQUENCE [LARGE SCALE GENOMIC DNA]</scope>
    <source>
        <strain evidence="2">TK-2024</strain>
        <tissue evidence="2">Old leaves</tissue>
    </source>
</reference>
<evidence type="ECO:0000256" key="1">
    <source>
        <dbReference type="SAM" id="SignalP"/>
    </source>
</evidence>
<feature type="signal peptide" evidence="1">
    <location>
        <begin position="1"/>
        <end position="18"/>
    </location>
</feature>